<dbReference type="KEGG" id="tfl:RPIT_13280"/>
<dbReference type="GO" id="GO:0005886">
    <property type="term" value="C:plasma membrane"/>
    <property type="evidence" value="ECO:0007669"/>
    <property type="project" value="UniProtKB-SubCell"/>
</dbReference>
<dbReference type="PANTHER" id="PTHR32196:SF72">
    <property type="entry name" value="RIBOSE IMPORT PERMEASE PROTEIN RBSC"/>
    <property type="match status" value="1"/>
</dbReference>
<keyword evidence="3" id="KW-0812">Transmembrane</keyword>
<dbReference type="GO" id="GO:0016740">
    <property type="term" value="F:transferase activity"/>
    <property type="evidence" value="ECO:0007669"/>
    <property type="project" value="UniProtKB-KW"/>
</dbReference>
<keyword evidence="4" id="KW-1133">Transmembrane helix</keyword>
<dbReference type="CDD" id="cd06579">
    <property type="entry name" value="TM_PBP1_transp_AraH_like"/>
    <property type="match status" value="1"/>
</dbReference>
<sequence>MISHLARPGLGLARLAPYGTLLGFLGLIVLFSVLKPAVFLTPLNFTNVLEQIAILAMVSAVQTVVMVVGDFDLSVGALASLVGVIVAQLLVQGMSPVPAVLLALLVGLLAGAVNGFLVAYLGLSAFIATLATMTSFTGLALLLSNGATVFGLPDGFVWLGQGRLGPLPMPVVVAALVVAAVWFLLSATVLGRSWYAVGGNAEAARLSGVNTRLVRFSAFLVSGLGSGLAGVVLTARLASGHPTAGDPLMLSSIAAVFLGITLSRAGQPLVAGTLVGLGIVGVLNNGLNIMQVNSYVQQILTGVIIVLAVSLSRLSRRRR</sequence>
<dbReference type="OrthoDB" id="9808136at2"/>
<evidence type="ECO:0000256" key="2">
    <source>
        <dbReference type="ARBA" id="ARBA00022475"/>
    </source>
</evidence>
<evidence type="ECO:0000256" key="4">
    <source>
        <dbReference type="ARBA" id="ARBA00022989"/>
    </source>
</evidence>
<comment type="subcellular location">
    <subcellularLocation>
        <location evidence="1">Cell membrane</location>
        <topology evidence="1">Multi-pass membrane protein</topology>
    </subcellularLocation>
</comment>
<organism evidence="6 7">
    <name type="scientific">Tessaracoccus flavus</name>
    <dbReference type="NCBI Taxonomy" id="1610493"/>
    <lineage>
        <taxon>Bacteria</taxon>
        <taxon>Bacillati</taxon>
        <taxon>Actinomycetota</taxon>
        <taxon>Actinomycetes</taxon>
        <taxon>Propionibacteriales</taxon>
        <taxon>Propionibacteriaceae</taxon>
        <taxon>Tessaracoccus</taxon>
    </lineage>
</organism>
<dbReference type="Pfam" id="PF02653">
    <property type="entry name" value="BPD_transp_2"/>
    <property type="match status" value="1"/>
</dbReference>
<dbReference type="RefSeq" id="WP_077343871.1">
    <property type="nucleotide sequence ID" value="NZ_CP019605.1"/>
</dbReference>
<evidence type="ECO:0000256" key="3">
    <source>
        <dbReference type="ARBA" id="ARBA00022692"/>
    </source>
</evidence>
<evidence type="ECO:0000313" key="7">
    <source>
        <dbReference type="Proteomes" id="UP000188324"/>
    </source>
</evidence>
<keyword evidence="2" id="KW-1003">Cell membrane</keyword>
<keyword evidence="7" id="KW-1185">Reference proteome</keyword>
<proteinExistence type="predicted"/>
<accession>A0A1Q2CHS4</accession>
<reference evidence="6 7" key="1">
    <citation type="journal article" date="2016" name="Int. J. Syst. Evol. Microbiol.">
        <title>Tessaracoccus flavus sp. nov., isolated from the drainage system of a lindane-producing factory.</title>
        <authorList>
            <person name="Kumari R."/>
            <person name="Singh P."/>
            <person name="Schumann P."/>
            <person name="Lal R."/>
        </authorList>
    </citation>
    <scope>NUCLEOTIDE SEQUENCE [LARGE SCALE GENOMIC DNA]</scope>
    <source>
        <strain evidence="6 7">RP1T</strain>
    </source>
</reference>
<name>A0A1Q2CHS4_9ACTN</name>
<dbReference type="EMBL" id="CP019605">
    <property type="protein sequence ID" value="AQP45662.1"/>
    <property type="molecule type" value="Genomic_DNA"/>
</dbReference>
<dbReference type="GO" id="GO:0022857">
    <property type="term" value="F:transmembrane transporter activity"/>
    <property type="evidence" value="ECO:0007669"/>
    <property type="project" value="InterPro"/>
</dbReference>
<dbReference type="Proteomes" id="UP000188324">
    <property type="component" value="Chromosome"/>
</dbReference>
<keyword evidence="6" id="KW-0808">Transferase</keyword>
<dbReference type="PANTHER" id="PTHR32196">
    <property type="entry name" value="ABC TRANSPORTER PERMEASE PROTEIN YPHD-RELATED-RELATED"/>
    <property type="match status" value="1"/>
</dbReference>
<dbReference type="InterPro" id="IPR001851">
    <property type="entry name" value="ABC_transp_permease"/>
</dbReference>
<keyword evidence="5" id="KW-0472">Membrane</keyword>
<evidence type="ECO:0000313" key="6">
    <source>
        <dbReference type="EMBL" id="AQP45662.1"/>
    </source>
</evidence>
<dbReference type="STRING" id="1610493.RPIT_13280"/>
<evidence type="ECO:0000256" key="5">
    <source>
        <dbReference type="ARBA" id="ARBA00023136"/>
    </source>
</evidence>
<evidence type="ECO:0000256" key="1">
    <source>
        <dbReference type="ARBA" id="ARBA00004651"/>
    </source>
</evidence>
<protein>
    <submittedName>
        <fullName evidence="6">Dolichyl-phosphate beta-glucosyltransferase</fullName>
    </submittedName>
</protein>
<gene>
    <name evidence="6" type="ORF">RPIT_13280</name>
</gene>
<dbReference type="AlphaFoldDB" id="A0A1Q2CHS4"/>